<dbReference type="GO" id="GO:0051453">
    <property type="term" value="P:regulation of intracellular pH"/>
    <property type="evidence" value="ECO:0007669"/>
    <property type="project" value="TreeGrafter"/>
</dbReference>
<dbReference type="eggNOG" id="COG0025">
    <property type="taxonomic scope" value="Bacteria"/>
</dbReference>
<evidence type="ECO:0000256" key="10">
    <source>
        <dbReference type="SAM" id="Phobius"/>
    </source>
</evidence>
<dbReference type="GO" id="GO:0015385">
    <property type="term" value="F:sodium:proton antiporter activity"/>
    <property type="evidence" value="ECO:0007669"/>
    <property type="project" value="InterPro"/>
</dbReference>
<evidence type="ECO:0000256" key="3">
    <source>
        <dbReference type="ARBA" id="ARBA00022475"/>
    </source>
</evidence>
<evidence type="ECO:0000256" key="2">
    <source>
        <dbReference type="ARBA" id="ARBA00022448"/>
    </source>
</evidence>
<keyword evidence="6" id="KW-0915">Sodium</keyword>
<keyword evidence="7" id="KW-0406">Ion transport</keyword>
<evidence type="ECO:0000256" key="6">
    <source>
        <dbReference type="ARBA" id="ARBA00023053"/>
    </source>
</evidence>
<feature type="transmembrane region" description="Helical" evidence="10">
    <location>
        <begin position="301"/>
        <end position="325"/>
    </location>
</feature>
<organism evidence="12 13">
    <name type="scientific">Kocuria rhizophila (strain ATCC 9341 / DSM 348 / NBRC 103217 / DC2201)</name>
    <dbReference type="NCBI Taxonomy" id="378753"/>
    <lineage>
        <taxon>Bacteria</taxon>
        <taxon>Bacillati</taxon>
        <taxon>Actinomycetota</taxon>
        <taxon>Actinomycetes</taxon>
        <taxon>Micrococcales</taxon>
        <taxon>Micrococcaceae</taxon>
        <taxon>Kocuria</taxon>
    </lineage>
</organism>
<reference evidence="12 13" key="1">
    <citation type="journal article" date="2008" name="J. Bacteriol.">
        <title>Complete genome sequence of the soil actinomycete Kocuria rhizophila.</title>
        <authorList>
            <person name="Takarada H."/>
            <person name="Sekine M."/>
            <person name="Kosugi H."/>
            <person name="Matsuo Y."/>
            <person name="Fujisawa T."/>
            <person name="Omata S."/>
            <person name="Kishi E."/>
            <person name="Shimizu A."/>
            <person name="Tsukatani N."/>
            <person name="Tanikawa S."/>
            <person name="Fujita N."/>
            <person name="Harayama S."/>
        </authorList>
    </citation>
    <scope>NUCLEOTIDE SEQUENCE [LARGE SCALE GENOMIC DNA]</scope>
    <source>
        <strain evidence="13">ATCC 9341 / DSM 348 / NBRC 103217 / DC2201</strain>
    </source>
</reference>
<dbReference type="Proteomes" id="UP000008838">
    <property type="component" value="Chromosome"/>
</dbReference>
<feature type="domain" description="Cation/H+ exchanger transmembrane" evidence="11">
    <location>
        <begin position="14"/>
        <end position="447"/>
    </location>
</feature>
<dbReference type="Pfam" id="PF00999">
    <property type="entry name" value="Na_H_Exchanger"/>
    <property type="match status" value="1"/>
</dbReference>
<evidence type="ECO:0000259" key="11">
    <source>
        <dbReference type="Pfam" id="PF00999"/>
    </source>
</evidence>
<feature type="transmembrane region" description="Helical" evidence="10">
    <location>
        <begin position="231"/>
        <end position="248"/>
    </location>
</feature>
<feature type="transmembrane region" description="Helical" evidence="10">
    <location>
        <begin position="424"/>
        <end position="447"/>
    </location>
</feature>
<dbReference type="InterPro" id="IPR006153">
    <property type="entry name" value="Cation/H_exchanger_TM"/>
</dbReference>
<evidence type="ECO:0000256" key="8">
    <source>
        <dbReference type="ARBA" id="ARBA00023136"/>
    </source>
</evidence>
<keyword evidence="9" id="KW-0739">Sodium transport</keyword>
<feature type="transmembrane region" description="Helical" evidence="10">
    <location>
        <begin position="55"/>
        <end position="72"/>
    </location>
</feature>
<dbReference type="InterPro" id="IPR018422">
    <property type="entry name" value="Cation/H_exchanger_CPA1"/>
</dbReference>
<evidence type="ECO:0000256" key="5">
    <source>
        <dbReference type="ARBA" id="ARBA00022989"/>
    </source>
</evidence>
<evidence type="ECO:0000256" key="1">
    <source>
        <dbReference type="ARBA" id="ARBA00004651"/>
    </source>
</evidence>
<evidence type="ECO:0000313" key="13">
    <source>
        <dbReference type="Proteomes" id="UP000008838"/>
    </source>
</evidence>
<dbReference type="Gene3D" id="6.10.140.1330">
    <property type="match status" value="1"/>
</dbReference>
<feature type="transmembrane region" description="Helical" evidence="10">
    <location>
        <begin position="182"/>
        <end position="200"/>
    </location>
</feature>
<keyword evidence="5 10" id="KW-1133">Transmembrane helix</keyword>
<dbReference type="HOGENOM" id="CLU_005912_8_2_11"/>
<dbReference type="GO" id="GO:0015386">
    <property type="term" value="F:potassium:proton antiporter activity"/>
    <property type="evidence" value="ECO:0007669"/>
    <property type="project" value="TreeGrafter"/>
</dbReference>
<evidence type="ECO:0000256" key="7">
    <source>
        <dbReference type="ARBA" id="ARBA00023065"/>
    </source>
</evidence>
<gene>
    <name evidence="12" type="ordered locus">KRH_15140</name>
</gene>
<keyword evidence="13" id="KW-1185">Reference proteome</keyword>
<dbReference type="GO" id="GO:0098719">
    <property type="term" value="P:sodium ion import across plasma membrane"/>
    <property type="evidence" value="ECO:0007669"/>
    <property type="project" value="TreeGrafter"/>
</dbReference>
<feature type="transmembrane region" description="Helical" evidence="10">
    <location>
        <begin position="394"/>
        <end position="412"/>
    </location>
</feature>
<dbReference type="PANTHER" id="PTHR10110">
    <property type="entry name" value="SODIUM/HYDROGEN EXCHANGER"/>
    <property type="match status" value="1"/>
</dbReference>
<dbReference type="GO" id="GO:0005886">
    <property type="term" value="C:plasma membrane"/>
    <property type="evidence" value="ECO:0007669"/>
    <property type="project" value="UniProtKB-SubCell"/>
</dbReference>
<feature type="transmembrane region" description="Helical" evidence="10">
    <location>
        <begin position="152"/>
        <end position="176"/>
    </location>
</feature>
<dbReference type="AlphaFoldDB" id="B2GK16"/>
<sequence length="570" mass="60658">MDELTLLAVAAVVLVVAVTSISDRVGVAAPIVLVVLGVGLSLVPGVPTVTMDPDVVLSVVLPLLLYAAAVNMPATDFRRDLGSITALSVVLVVVSAFAVGLFLWWLLPGLGLAAAVALGAVVSPPDAVAATSIGKRLGLPNRLVTILEGEGLVNDATALVMLRSAVVATSGAISVGGVLADFAYAVVVAVLIGLAVGWVSVQVRARLDQPVTSTAISLVVPFIAFIPAEHVGASGVLSVVVAGLVTGIRAPRRLSSQARVAERTNWRTVLLLLEHGVFLVLGLQITLILDEVHAGGFSVGTALWLGVAVTVLLFVLRLGFVAPLIGLLSRQQRRAAGTSRWLDAASERFDDAVARFEGHPRVTEKRVSSVRRSLTRRQADATFFSNEGVGRRGGLVLAWSGMRGVVTVAAAQTLPEDMAYRPQLILIAFTVAVLTLVVQGGTLPLLIRVLGIRGSDEEELQRELTRLVNTLSAASQDLLDSPELHREDGQPFDEKTLEMARRRTRTLPESASTETLRTWTSARQEQQELHRKLMEAQQDALLDAQASGVYRSQTVAAAQRFLDQRNMMLD</sequence>
<protein>
    <submittedName>
        <fullName evidence="12">Putative CPA1 family transporter</fullName>
    </submittedName>
</protein>
<proteinExistence type="predicted"/>
<keyword evidence="8 10" id="KW-0472">Membrane</keyword>
<comment type="subcellular location">
    <subcellularLocation>
        <location evidence="1">Cell membrane</location>
        <topology evidence="1">Multi-pass membrane protein</topology>
    </subcellularLocation>
</comment>
<keyword evidence="3" id="KW-1003">Cell membrane</keyword>
<dbReference type="PANTHER" id="PTHR10110:SF86">
    <property type="entry name" value="SODIUM_HYDROGEN EXCHANGER 7"/>
    <property type="match status" value="1"/>
</dbReference>
<dbReference type="STRING" id="378753.KRH_15140"/>
<feature type="transmembrane region" description="Helical" evidence="10">
    <location>
        <begin position="84"/>
        <end position="106"/>
    </location>
</feature>
<dbReference type="KEGG" id="krh:KRH_15140"/>
<dbReference type="OrthoDB" id="57886at2"/>
<evidence type="ECO:0000256" key="9">
    <source>
        <dbReference type="ARBA" id="ARBA00023201"/>
    </source>
</evidence>
<dbReference type="RefSeq" id="WP_012398582.1">
    <property type="nucleotide sequence ID" value="NC_010617.1"/>
</dbReference>
<evidence type="ECO:0000256" key="4">
    <source>
        <dbReference type="ARBA" id="ARBA00022692"/>
    </source>
</evidence>
<feature type="transmembrane region" description="Helical" evidence="10">
    <location>
        <begin position="269"/>
        <end position="289"/>
    </location>
</feature>
<accession>B2GK16</accession>
<evidence type="ECO:0000313" key="12">
    <source>
        <dbReference type="EMBL" id="BAG29861.1"/>
    </source>
</evidence>
<keyword evidence="2" id="KW-0813">Transport</keyword>
<name>B2GK16_KOCRD</name>
<keyword evidence="4 10" id="KW-0812">Transmembrane</keyword>
<dbReference type="EMBL" id="AP009152">
    <property type="protein sequence ID" value="BAG29861.1"/>
    <property type="molecule type" value="Genomic_DNA"/>
</dbReference>